<evidence type="ECO:0000313" key="1">
    <source>
        <dbReference type="EMBL" id="KAK6541386.1"/>
    </source>
</evidence>
<name>A0AAV9XIM1_9PEZI</name>
<dbReference type="AlphaFoldDB" id="A0AAV9XIM1"/>
<accession>A0AAV9XIM1</accession>
<dbReference type="Proteomes" id="UP001365542">
    <property type="component" value="Unassembled WGS sequence"/>
</dbReference>
<proteinExistence type="predicted"/>
<comment type="caution">
    <text evidence="1">The sequence shown here is derived from an EMBL/GenBank/DDBJ whole genome shotgun (WGS) entry which is preliminary data.</text>
</comment>
<protein>
    <submittedName>
        <fullName evidence="1">Uncharacterized protein</fullName>
    </submittedName>
</protein>
<organism evidence="1 2">
    <name type="scientific">Orbilia ellipsospora</name>
    <dbReference type="NCBI Taxonomy" id="2528407"/>
    <lineage>
        <taxon>Eukaryota</taxon>
        <taxon>Fungi</taxon>
        <taxon>Dikarya</taxon>
        <taxon>Ascomycota</taxon>
        <taxon>Pezizomycotina</taxon>
        <taxon>Orbiliomycetes</taxon>
        <taxon>Orbiliales</taxon>
        <taxon>Orbiliaceae</taxon>
        <taxon>Orbilia</taxon>
    </lineage>
</organism>
<reference evidence="1 2" key="1">
    <citation type="submission" date="2019-10" db="EMBL/GenBank/DDBJ databases">
        <authorList>
            <person name="Palmer J.M."/>
        </authorList>
    </citation>
    <scope>NUCLEOTIDE SEQUENCE [LARGE SCALE GENOMIC DNA]</scope>
    <source>
        <strain evidence="1 2">TWF694</strain>
    </source>
</reference>
<dbReference type="EMBL" id="JAVHJO010000003">
    <property type="protein sequence ID" value="KAK6541386.1"/>
    <property type="molecule type" value="Genomic_DNA"/>
</dbReference>
<evidence type="ECO:0000313" key="2">
    <source>
        <dbReference type="Proteomes" id="UP001365542"/>
    </source>
</evidence>
<sequence>MSASYVWNVVELFDEGARRGVPVDAMHFAESNLYPRFEFGSEAKKQTPGEMSQLTFFAPA</sequence>
<keyword evidence="2" id="KW-1185">Reference proteome</keyword>
<gene>
    <name evidence="1" type="ORF">TWF694_007199</name>
</gene>